<evidence type="ECO:0000256" key="4">
    <source>
        <dbReference type="SAM" id="MobiDB-lite"/>
    </source>
</evidence>
<dbReference type="SUPFAM" id="SSF49503">
    <property type="entry name" value="Cupredoxins"/>
    <property type="match status" value="2"/>
</dbReference>
<name>A0A6J4UFE4_9BACT</name>
<evidence type="ECO:0000256" key="2">
    <source>
        <dbReference type="ARBA" id="ARBA00023002"/>
    </source>
</evidence>
<dbReference type="GO" id="GO:0005507">
    <property type="term" value="F:copper ion binding"/>
    <property type="evidence" value="ECO:0007669"/>
    <property type="project" value="InterPro"/>
</dbReference>
<feature type="region of interest" description="Disordered" evidence="4">
    <location>
        <begin position="45"/>
        <end position="75"/>
    </location>
</feature>
<feature type="signal peptide" evidence="5">
    <location>
        <begin position="1"/>
        <end position="33"/>
    </location>
</feature>
<evidence type="ECO:0000256" key="5">
    <source>
        <dbReference type="SAM" id="SignalP"/>
    </source>
</evidence>
<evidence type="ECO:0000256" key="1">
    <source>
        <dbReference type="ARBA" id="ARBA00022723"/>
    </source>
</evidence>
<accession>A0A6J4UFE4</accession>
<dbReference type="InterPro" id="IPR045087">
    <property type="entry name" value="Cu-oxidase_fam"/>
</dbReference>
<keyword evidence="3" id="KW-0186">Copper</keyword>
<dbReference type="PANTHER" id="PTHR11709">
    <property type="entry name" value="MULTI-COPPER OXIDASE"/>
    <property type="match status" value="1"/>
</dbReference>
<keyword evidence="1" id="KW-0479">Metal-binding</keyword>
<dbReference type="PANTHER" id="PTHR11709:SF394">
    <property type="entry name" value="FI03373P-RELATED"/>
    <property type="match status" value="1"/>
</dbReference>
<keyword evidence="5" id="KW-0732">Signal</keyword>
<dbReference type="Pfam" id="PF07731">
    <property type="entry name" value="Cu-oxidase_2"/>
    <property type="match status" value="1"/>
</dbReference>
<dbReference type="CDD" id="cd13860">
    <property type="entry name" value="CuRO_1_2dMco_1"/>
    <property type="match status" value="1"/>
</dbReference>
<sequence>MTVMGREQVTKAPVTRRRLAGLMGLMGAGAVGAALSPVTVTVQRQTDAAAEPASEAVSDHASGHRPVSSLAQQQANDDEMTVDEMDAMHEAGIRSFPAATQGLGGQPLDFEMDGDVKVFRLTCQVTNWEFAPGQFIDAWTYNGVTPGPEIRVTEGDTVRFEVTNELPESTAVHWHGLVVPNDQDGVPFVTQPPIKPGQTYTYQFPIRDGNAGTHMYHAHHNSAFQVTRGLLGSFIVEPRDPSTRPAFDREYTIVLNDGPIGGYSLNGKSFPATQPLVTKQGEKVLIRYMNEGLMIHPMHLHGMPMLVTAADGYLLPQPYMCDTLNIAPGQRFETIVEATELGTWAFHCHILNHAETDHGMFGMVTVLIVEP</sequence>
<feature type="domain" description="Plastocyanin-like" evidence="6">
    <location>
        <begin position="261"/>
        <end position="365"/>
    </location>
</feature>
<dbReference type="GO" id="GO:0016491">
    <property type="term" value="F:oxidoreductase activity"/>
    <property type="evidence" value="ECO:0007669"/>
    <property type="project" value="UniProtKB-KW"/>
</dbReference>
<dbReference type="CDD" id="cd04202">
    <property type="entry name" value="CuRO_D2_2dMcoN_like"/>
    <property type="match status" value="1"/>
</dbReference>
<evidence type="ECO:0000256" key="3">
    <source>
        <dbReference type="ARBA" id="ARBA00023008"/>
    </source>
</evidence>
<dbReference type="InterPro" id="IPR011707">
    <property type="entry name" value="Cu-oxidase-like_N"/>
</dbReference>
<proteinExistence type="predicted"/>
<feature type="chain" id="PRO_5027009355" evidence="5">
    <location>
        <begin position="34"/>
        <end position="371"/>
    </location>
</feature>
<feature type="domain" description="Plastocyanin-like" evidence="7">
    <location>
        <begin position="124"/>
        <end position="240"/>
    </location>
</feature>
<evidence type="ECO:0000259" key="7">
    <source>
        <dbReference type="Pfam" id="PF07732"/>
    </source>
</evidence>
<dbReference type="InterPro" id="IPR008972">
    <property type="entry name" value="Cupredoxin"/>
</dbReference>
<organism evidence="8">
    <name type="scientific">uncultured Thermomicrobiales bacterium</name>
    <dbReference type="NCBI Taxonomy" id="1645740"/>
    <lineage>
        <taxon>Bacteria</taxon>
        <taxon>Pseudomonadati</taxon>
        <taxon>Thermomicrobiota</taxon>
        <taxon>Thermomicrobia</taxon>
        <taxon>Thermomicrobiales</taxon>
        <taxon>environmental samples</taxon>
    </lineage>
</organism>
<dbReference type="Gene3D" id="2.60.40.420">
    <property type="entry name" value="Cupredoxins - blue copper proteins"/>
    <property type="match status" value="2"/>
</dbReference>
<dbReference type="EMBL" id="CADCWH010000121">
    <property type="protein sequence ID" value="CAA9549212.1"/>
    <property type="molecule type" value="Genomic_DNA"/>
</dbReference>
<reference evidence="8" key="1">
    <citation type="submission" date="2020-02" db="EMBL/GenBank/DDBJ databases">
        <authorList>
            <person name="Meier V. D."/>
        </authorList>
    </citation>
    <scope>NUCLEOTIDE SEQUENCE</scope>
    <source>
        <strain evidence="8">AVDCRST_MAG70</strain>
    </source>
</reference>
<dbReference type="InterPro" id="IPR011706">
    <property type="entry name" value="Cu-oxidase_C"/>
</dbReference>
<protein>
    <submittedName>
        <fullName evidence="8">Multicopper oxidase</fullName>
    </submittedName>
</protein>
<dbReference type="AlphaFoldDB" id="A0A6J4UFE4"/>
<evidence type="ECO:0000259" key="6">
    <source>
        <dbReference type="Pfam" id="PF07731"/>
    </source>
</evidence>
<dbReference type="Pfam" id="PF07732">
    <property type="entry name" value="Cu-oxidase_3"/>
    <property type="match status" value="1"/>
</dbReference>
<evidence type="ECO:0000313" key="8">
    <source>
        <dbReference type="EMBL" id="CAA9549212.1"/>
    </source>
</evidence>
<gene>
    <name evidence="8" type="ORF">AVDCRST_MAG70-778</name>
</gene>
<keyword evidence="2" id="KW-0560">Oxidoreductase</keyword>